<dbReference type="RefSeq" id="WP_132015300.1">
    <property type="nucleotide sequence ID" value="NZ_SLUN01000020.1"/>
</dbReference>
<evidence type="ECO:0000256" key="2">
    <source>
        <dbReference type="ARBA" id="ARBA00022692"/>
    </source>
</evidence>
<evidence type="ECO:0000313" key="9">
    <source>
        <dbReference type="Proteomes" id="UP000295008"/>
    </source>
</evidence>
<keyword evidence="4 6" id="KW-0472">Membrane</keyword>
<keyword evidence="9" id="KW-1185">Reference proteome</keyword>
<evidence type="ECO:0000256" key="6">
    <source>
        <dbReference type="SAM" id="Phobius"/>
    </source>
</evidence>
<feature type="transmembrane region" description="Helical" evidence="6">
    <location>
        <begin position="58"/>
        <end position="79"/>
    </location>
</feature>
<dbReference type="Proteomes" id="UP000295008">
    <property type="component" value="Unassembled WGS sequence"/>
</dbReference>
<dbReference type="PANTHER" id="PTHR22550:SF5">
    <property type="entry name" value="LEUCINE ZIPPER PROTEIN 4"/>
    <property type="match status" value="1"/>
</dbReference>
<evidence type="ECO:0000259" key="7">
    <source>
        <dbReference type="PROSITE" id="PS50234"/>
    </source>
</evidence>
<dbReference type="Gene3D" id="3.40.50.410">
    <property type="entry name" value="von Willebrand factor, type A domain"/>
    <property type="match status" value="1"/>
</dbReference>
<sequence>MNFARPLMLLLLIIPVLAGVFFHWTRRRSDRALKSLAEPQLWSRISDESGRSFRRTQWLLRILTLLCLITALVGPEWGYQWQEVTNRGLEIIVALDTSKSMLATDIKPNRLERAKLAIKDLLSKLKSDKIGLVAFSGSSFLQCPLTMDYNAFAIALDALNVQSIPRGGTAIGAAIQTALAAFQSGSGGSKSLIIISDGENHEGDPVGFAKAAARRGITIETVGIGSPSGELILIRDANGNPSYLKDGAGNVVKTTLNETMLREIARAGNGDYIRGDGLMLGLEELYARKLARLDRSEVSAKWQKRYVDRYQLPLLLALLLLGLELVFSGSWDRSPWRGMHKTRQPGAVEGATDAGER</sequence>
<dbReference type="InterPro" id="IPR024163">
    <property type="entry name" value="Aerotolerance_reg_N"/>
</dbReference>
<keyword evidence="1" id="KW-1003">Cell membrane</keyword>
<dbReference type="SUPFAM" id="SSF53300">
    <property type="entry name" value="vWA-like"/>
    <property type="match status" value="1"/>
</dbReference>
<dbReference type="Pfam" id="PF13519">
    <property type="entry name" value="VWA_2"/>
    <property type="match status" value="1"/>
</dbReference>
<dbReference type="SMART" id="SM00327">
    <property type="entry name" value="VWA"/>
    <property type="match status" value="1"/>
</dbReference>
<dbReference type="Pfam" id="PF07584">
    <property type="entry name" value="BatA"/>
    <property type="match status" value="1"/>
</dbReference>
<evidence type="ECO:0000256" key="3">
    <source>
        <dbReference type="ARBA" id="ARBA00022989"/>
    </source>
</evidence>
<dbReference type="PANTHER" id="PTHR22550">
    <property type="entry name" value="SPORE GERMINATION PROTEIN"/>
    <property type="match status" value="1"/>
</dbReference>
<proteinExistence type="predicted"/>
<organism evidence="8 9">
    <name type="scientific">Hydrogenispora ethanolica</name>
    <dbReference type="NCBI Taxonomy" id="1082276"/>
    <lineage>
        <taxon>Bacteria</taxon>
        <taxon>Bacillati</taxon>
        <taxon>Bacillota</taxon>
        <taxon>Hydrogenispora</taxon>
    </lineage>
</organism>
<evidence type="ECO:0000313" key="8">
    <source>
        <dbReference type="EMBL" id="TCL63779.1"/>
    </source>
</evidence>
<feature type="domain" description="VWFA" evidence="7">
    <location>
        <begin position="90"/>
        <end position="264"/>
    </location>
</feature>
<dbReference type="OrthoDB" id="85718at2"/>
<dbReference type="EMBL" id="SLUN01000020">
    <property type="protein sequence ID" value="TCL63779.1"/>
    <property type="molecule type" value="Genomic_DNA"/>
</dbReference>
<dbReference type="InterPro" id="IPR050768">
    <property type="entry name" value="UPF0353/GerABKA_families"/>
</dbReference>
<feature type="transmembrane region" description="Helical" evidence="6">
    <location>
        <begin position="6"/>
        <end position="24"/>
    </location>
</feature>
<keyword evidence="2 6" id="KW-0812">Transmembrane</keyword>
<accession>A0A4R1RDA8</accession>
<dbReference type="AlphaFoldDB" id="A0A4R1RDA8"/>
<evidence type="ECO:0000256" key="4">
    <source>
        <dbReference type="ARBA" id="ARBA00023136"/>
    </source>
</evidence>
<name>A0A4R1RDA8_HYDET</name>
<gene>
    <name evidence="8" type="ORF">EDC14_102064</name>
</gene>
<dbReference type="PROSITE" id="PS50234">
    <property type="entry name" value="VWFA"/>
    <property type="match status" value="1"/>
</dbReference>
<evidence type="ECO:0000256" key="1">
    <source>
        <dbReference type="ARBA" id="ARBA00022475"/>
    </source>
</evidence>
<reference evidence="8 9" key="1">
    <citation type="submission" date="2019-03" db="EMBL/GenBank/DDBJ databases">
        <title>Genomic Encyclopedia of Type Strains, Phase IV (KMG-IV): sequencing the most valuable type-strain genomes for metagenomic binning, comparative biology and taxonomic classification.</title>
        <authorList>
            <person name="Goeker M."/>
        </authorList>
    </citation>
    <scope>NUCLEOTIDE SEQUENCE [LARGE SCALE GENOMIC DNA]</scope>
    <source>
        <strain evidence="8 9">LX-B</strain>
    </source>
</reference>
<feature type="region of interest" description="Disordered" evidence="5">
    <location>
        <begin position="338"/>
        <end position="357"/>
    </location>
</feature>
<comment type="caution">
    <text evidence="8">The sequence shown here is derived from an EMBL/GenBank/DDBJ whole genome shotgun (WGS) entry which is preliminary data.</text>
</comment>
<dbReference type="InterPro" id="IPR036465">
    <property type="entry name" value="vWFA_dom_sf"/>
</dbReference>
<dbReference type="InterPro" id="IPR002035">
    <property type="entry name" value="VWF_A"/>
</dbReference>
<keyword evidence="3 6" id="KW-1133">Transmembrane helix</keyword>
<protein>
    <submittedName>
        <fullName evidence="8">Ca-activated chloride channel family protein</fullName>
    </submittedName>
</protein>
<evidence type="ECO:0000256" key="5">
    <source>
        <dbReference type="SAM" id="MobiDB-lite"/>
    </source>
</evidence>